<comment type="caution">
    <text evidence="4">The sequence shown here is derived from an EMBL/GenBank/DDBJ whole genome shotgun (WGS) entry which is preliminary data.</text>
</comment>
<evidence type="ECO:0000256" key="2">
    <source>
        <dbReference type="ARBA" id="ARBA00023239"/>
    </source>
</evidence>
<dbReference type="GO" id="GO:0016836">
    <property type="term" value="F:hydro-lyase activity"/>
    <property type="evidence" value="ECO:0007669"/>
    <property type="project" value="UniProtKB-ARBA"/>
</dbReference>
<gene>
    <name evidence="4" type="ORF">R1sor_004676</name>
</gene>
<reference evidence="4 5" key="1">
    <citation type="submission" date="2024-09" db="EMBL/GenBank/DDBJ databases">
        <title>Chromosome-scale assembly of Riccia sorocarpa.</title>
        <authorList>
            <person name="Paukszto L."/>
        </authorList>
    </citation>
    <scope>NUCLEOTIDE SEQUENCE [LARGE SCALE GENOMIC DNA]</scope>
    <source>
        <strain evidence="4">LP-2024</strain>
        <tissue evidence="4">Aerial parts of the thallus</tissue>
    </source>
</reference>
<dbReference type="Gene3D" id="1.10.12.10">
    <property type="entry name" value="Lyase 2-enoyl-coa Hydratase, Chain A, domain 2"/>
    <property type="match status" value="1"/>
</dbReference>
<organism evidence="4 5">
    <name type="scientific">Riccia sorocarpa</name>
    <dbReference type="NCBI Taxonomy" id="122646"/>
    <lineage>
        <taxon>Eukaryota</taxon>
        <taxon>Viridiplantae</taxon>
        <taxon>Streptophyta</taxon>
        <taxon>Embryophyta</taxon>
        <taxon>Marchantiophyta</taxon>
        <taxon>Marchantiopsida</taxon>
        <taxon>Marchantiidae</taxon>
        <taxon>Marchantiales</taxon>
        <taxon>Ricciaceae</taxon>
        <taxon>Riccia</taxon>
    </lineage>
</organism>
<dbReference type="AlphaFoldDB" id="A0ABD3HLQ6"/>
<dbReference type="Pfam" id="PF00378">
    <property type="entry name" value="ECH_1"/>
    <property type="match status" value="1"/>
</dbReference>
<keyword evidence="5" id="KW-1185">Reference proteome</keyword>
<dbReference type="InterPro" id="IPR001753">
    <property type="entry name" value="Enoyl-CoA_hydra/iso"/>
</dbReference>
<evidence type="ECO:0008006" key="6">
    <source>
        <dbReference type="Google" id="ProtNLM"/>
    </source>
</evidence>
<dbReference type="InterPro" id="IPR029045">
    <property type="entry name" value="ClpP/crotonase-like_dom_sf"/>
</dbReference>
<sequence length="379" mass="41515">MAIVSRFVRQRALTDPLSQARRCLASSLDRKDFDSILDNVTGRRNCTGFGSSVAPDFRWRYEKYRPAQHHEDATPVKWSHSPILSRSFGTTPALKHWAVSLPSHQRSFRRSLFLKSSPEHAARQYLEAPDEGIVVISLNRSEAKNAIGAEMLKQLHSMMAGMRYSTQARALLVLSTVPGVFCAGADLKERRKMGISETEKFVGTLRATFSALEALPIPTIAVIEGAALGGGLELALACDLRVCGEEAIFGLPETSLAIIPGAGGTQRLPRVIGRSKAKELIFTARRIDAQHAESIGLVDHCVQAGEAYNKAISIAREILSQGPLAVQVAKHAIDHGSEMDQAKGMLFEEACYSRLLNSRDRLEGLAAFAEKRKPVYHGE</sequence>
<proteinExistence type="inferred from homology"/>
<name>A0ABD3HLQ6_9MARC</name>
<comment type="similarity">
    <text evidence="1 3">Belongs to the enoyl-CoA hydratase/isomerase family.</text>
</comment>
<dbReference type="EMBL" id="JBJQOH010000003">
    <property type="protein sequence ID" value="KAL3691025.1"/>
    <property type="molecule type" value="Genomic_DNA"/>
</dbReference>
<evidence type="ECO:0000313" key="4">
    <source>
        <dbReference type="EMBL" id="KAL3691025.1"/>
    </source>
</evidence>
<dbReference type="SUPFAM" id="SSF52096">
    <property type="entry name" value="ClpP/crotonase"/>
    <property type="match status" value="1"/>
</dbReference>
<dbReference type="CDD" id="cd06558">
    <property type="entry name" value="crotonase-like"/>
    <property type="match status" value="1"/>
</dbReference>
<keyword evidence="2" id="KW-0456">Lyase</keyword>
<protein>
    <recommendedName>
        <fullName evidence="6">Methylglutaconyl-CoA hydratase</fullName>
    </recommendedName>
</protein>
<evidence type="ECO:0000256" key="1">
    <source>
        <dbReference type="ARBA" id="ARBA00005254"/>
    </source>
</evidence>
<dbReference type="InterPro" id="IPR014748">
    <property type="entry name" value="Enoyl-CoA_hydra_C"/>
</dbReference>
<dbReference type="FunFam" id="3.90.226.10:FF:000061">
    <property type="entry name" value="Methylglutaconyl-CoA hydratase, mitochondrial"/>
    <property type="match status" value="1"/>
</dbReference>
<evidence type="ECO:0000256" key="3">
    <source>
        <dbReference type="RuleBase" id="RU003707"/>
    </source>
</evidence>
<dbReference type="PROSITE" id="PS00166">
    <property type="entry name" value="ENOYL_COA_HYDRATASE"/>
    <property type="match status" value="1"/>
</dbReference>
<dbReference type="PANTHER" id="PTHR11941">
    <property type="entry name" value="ENOYL-COA HYDRATASE-RELATED"/>
    <property type="match status" value="1"/>
</dbReference>
<dbReference type="FunFam" id="1.10.12.10:FF:000001">
    <property type="entry name" value="Probable enoyl-CoA hydratase, mitochondrial"/>
    <property type="match status" value="1"/>
</dbReference>
<dbReference type="Gene3D" id="3.90.226.10">
    <property type="entry name" value="2-enoyl-CoA Hydratase, Chain A, domain 1"/>
    <property type="match status" value="1"/>
</dbReference>
<accession>A0ABD3HLQ6</accession>
<evidence type="ECO:0000313" key="5">
    <source>
        <dbReference type="Proteomes" id="UP001633002"/>
    </source>
</evidence>
<dbReference type="PANTHER" id="PTHR11941:SF171">
    <property type="entry name" value="SD19268P"/>
    <property type="match status" value="1"/>
</dbReference>
<dbReference type="Proteomes" id="UP001633002">
    <property type="component" value="Unassembled WGS sequence"/>
</dbReference>
<dbReference type="InterPro" id="IPR018376">
    <property type="entry name" value="Enoyl-CoA_hyd/isom_CS"/>
</dbReference>